<gene>
    <name evidence="4" type="ORF">LJD61_11775</name>
</gene>
<comment type="caution">
    <text evidence="4">The sequence shown here is derived from an EMBL/GenBank/DDBJ whole genome shotgun (WGS) entry which is preliminary data.</text>
</comment>
<evidence type="ECO:0000313" key="5">
    <source>
        <dbReference type="Proteomes" id="UP001651880"/>
    </source>
</evidence>
<feature type="domain" description="Glycerol-3-phosphate dehydrogenase NAD-dependent N-terminal" evidence="2">
    <location>
        <begin position="4"/>
        <end position="120"/>
    </location>
</feature>
<dbReference type="Gene3D" id="1.10.1040.10">
    <property type="entry name" value="N-(1-d-carboxylethyl)-l-norvaline Dehydrogenase, domain 2"/>
    <property type="match status" value="1"/>
</dbReference>
<dbReference type="Gene3D" id="3.40.50.720">
    <property type="entry name" value="NAD(P)-binding Rossmann-like Domain"/>
    <property type="match status" value="1"/>
</dbReference>
<dbReference type="InterPro" id="IPR003421">
    <property type="entry name" value="Opine_DH"/>
</dbReference>
<dbReference type="InterPro" id="IPR008927">
    <property type="entry name" value="6-PGluconate_DH-like_C_sf"/>
</dbReference>
<dbReference type="InterPro" id="IPR013328">
    <property type="entry name" value="6PGD_dom2"/>
</dbReference>
<dbReference type="InterPro" id="IPR036291">
    <property type="entry name" value="NAD(P)-bd_dom_sf"/>
</dbReference>
<dbReference type="SUPFAM" id="SSF51735">
    <property type="entry name" value="NAD(P)-binding Rossmann-fold domains"/>
    <property type="match status" value="1"/>
</dbReference>
<dbReference type="InterPro" id="IPR051729">
    <property type="entry name" value="Opine/Lysopine_DH"/>
</dbReference>
<accession>A0ABT1NI08</accession>
<dbReference type="Proteomes" id="UP001651880">
    <property type="component" value="Unassembled WGS sequence"/>
</dbReference>
<dbReference type="PANTHER" id="PTHR38015:SF1">
    <property type="entry name" value="OPINE DEHYDROGENASE DOMAIN-CONTAINING PROTEIN"/>
    <property type="match status" value="1"/>
</dbReference>
<dbReference type="InterPro" id="IPR011128">
    <property type="entry name" value="G3P_DH_NAD-dep_N"/>
</dbReference>
<evidence type="ECO:0000259" key="2">
    <source>
        <dbReference type="Pfam" id="PF01210"/>
    </source>
</evidence>
<protein>
    <submittedName>
        <fullName evidence="4">NAD/NADP octopine/nopaline dehydrogenase family protein</fullName>
    </submittedName>
</protein>
<keyword evidence="1" id="KW-0560">Oxidoreductase</keyword>
<dbReference type="SUPFAM" id="SSF48179">
    <property type="entry name" value="6-phosphogluconate dehydrogenase C-terminal domain-like"/>
    <property type="match status" value="1"/>
</dbReference>
<evidence type="ECO:0000313" key="4">
    <source>
        <dbReference type="EMBL" id="MCQ1530224.1"/>
    </source>
</evidence>
<organism evidence="4 5">
    <name type="scientific">Lutispora saccharofermentans</name>
    <dbReference type="NCBI Taxonomy" id="3024236"/>
    <lineage>
        <taxon>Bacteria</taxon>
        <taxon>Bacillati</taxon>
        <taxon>Bacillota</taxon>
        <taxon>Clostridia</taxon>
        <taxon>Lutisporales</taxon>
        <taxon>Lutisporaceae</taxon>
        <taxon>Lutispora</taxon>
    </lineage>
</organism>
<evidence type="ECO:0000259" key="3">
    <source>
        <dbReference type="Pfam" id="PF02317"/>
    </source>
</evidence>
<name>A0ABT1NI08_9FIRM</name>
<keyword evidence="5" id="KW-1185">Reference proteome</keyword>
<evidence type="ECO:0000256" key="1">
    <source>
        <dbReference type="ARBA" id="ARBA00023002"/>
    </source>
</evidence>
<dbReference type="EMBL" id="JAJEKE010000010">
    <property type="protein sequence ID" value="MCQ1530224.1"/>
    <property type="molecule type" value="Genomic_DNA"/>
</dbReference>
<dbReference type="PANTHER" id="PTHR38015">
    <property type="entry name" value="BLR6086 PROTEIN"/>
    <property type="match status" value="1"/>
</dbReference>
<sequence>MNKKVAVIGAGNGGMAISAYLSLSGASVNLCDLFPEYTADIIKEGGIKLVGVDKTGFAKMNLVTNNISDAIKDVRLIMIVAPAFAHKMIAQECSKYLEDGQIVVLNPGRTAGALCFLNEIRKNKCTKDVIVAETQTLIYSCRKHNGFTVEIKGVKRKVDIASIPANKVGEVINALGVYYPQFEPRESVIYTSLANIGSMFHPAPTMMNIGRIESDKNGFQHYKDGMSQSVVKFIEKLDEERLNVAEGFSVEIRSIEEWLKDSYKVSGKNVYELIQSNEAYRGVAAPKTLDVRYVKEDVPTGLVPISELGKIARIPTPNIDAVITILSTLYGIDFRKEGRNLESLGIKDMDKARLMHYFKTGKP</sequence>
<dbReference type="Pfam" id="PF01210">
    <property type="entry name" value="NAD_Gly3P_dh_N"/>
    <property type="match status" value="1"/>
</dbReference>
<feature type="domain" description="Opine dehydrogenase" evidence="3">
    <location>
        <begin position="185"/>
        <end position="329"/>
    </location>
</feature>
<dbReference type="RefSeq" id="WP_255227743.1">
    <property type="nucleotide sequence ID" value="NZ_JAJEKE010000010.1"/>
</dbReference>
<proteinExistence type="predicted"/>
<reference evidence="4 5" key="1">
    <citation type="submission" date="2021-10" db="EMBL/GenBank/DDBJ databases">
        <title>Lutispora strain m25 sp. nov., a thermophilic, non-spore-forming bacterium isolated from a lab-scale methanogenic bioreactor digesting anaerobic sludge.</title>
        <authorList>
            <person name="El Houari A."/>
            <person name="Mcdonald J."/>
        </authorList>
    </citation>
    <scope>NUCLEOTIDE SEQUENCE [LARGE SCALE GENOMIC DNA]</scope>
    <source>
        <strain evidence="5">m25</strain>
    </source>
</reference>
<dbReference type="Pfam" id="PF02317">
    <property type="entry name" value="Octopine_DH"/>
    <property type="match status" value="1"/>
</dbReference>